<evidence type="ECO:0000256" key="1">
    <source>
        <dbReference type="SAM" id="MobiDB-lite"/>
    </source>
</evidence>
<keyword evidence="4" id="KW-1185">Reference proteome</keyword>
<organism evidence="3 4">
    <name type="scientific">Centaurea solstitialis</name>
    <name type="common">yellow star-thistle</name>
    <dbReference type="NCBI Taxonomy" id="347529"/>
    <lineage>
        <taxon>Eukaryota</taxon>
        <taxon>Viridiplantae</taxon>
        <taxon>Streptophyta</taxon>
        <taxon>Embryophyta</taxon>
        <taxon>Tracheophyta</taxon>
        <taxon>Spermatophyta</taxon>
        <taxon>Magnoliopsida</taxon>
        <taxon>eudicotyledons</taxon>
        <taxon>Gunneridae</taxon>
        <taxon>Pentapetalae</taxon>
        <taxon>asterids</taxon>
        <taxon>campanulids</taxon>
        <taxon>Asterales</taxon>
        <taxon>Asteraceae</taxon>
        <taxon>Carduoideae</taxon>
        <taxon>Cardueae</taxon>
        <taxon>Centaureinae</taxon>
        <taxon>Centaurea</taxon>
    </lineage>
</organism>
<reference evidence="3" key="1">
    <citation type="submission" date="2023-03" db="EMBL/GenBank/DDBJ databases">
        <title>Chromosome-scale reference genome and RAD-based genetic map of yellow starthistle (Centaurea solstitialis) reveal putative structural variation and QTLs associated with invader traits.</title>
        <authorList>
            <person name="Reatini B."/>
            <person name="Cang F.A."/>
            <person name="Jiang Q."/>
            <person name="Mckibben M.T.W."/>
            <person name="Barker M.S."/>
            <person name="Rieseberg L.H."/>
            <person name="Dlugosch K.M."/>
        </authorList>
    </citation>
    <scope>NUCLEOTIDE SEQUENCE</scope>
    <source>
        <strain evidence="3">CAN-66</strain>
        <tissue evidence="3">Leaf</tissue>
    </source>
</reference>
<sequence>MAEPDRQRSGSIDWIIPNRPRTRPKEPDPKSGYFRNVTHGIRTLIVWLSPHTPRNVTCPTELTSSWVKDIFTTAGVFILVNNSPKAQFSLEKGIRQGGPMSPYLFILAIKGVIKGVKLPDDSPSIASLHFADDTFSMGKWDERNIHNLMKALSCFHQLKVYNEGWKQLTWGLEGGPISAEGHLTLCNSGLEGLGVYLFSIFKAPLSIIHRLERIL</sequence>
<accession>A0AA38SHQ1</accession>
<dbReference type="AlphaFoldDB" id="A0AA38SHQ1"/>
<dbReference type="Pfam" id="PF00078">
    <property type="entry name" value="RVT_1"/>
    <property type="match status" value="1"/>
</dbReference>
<feature type="region of interest" description="Disordered" evidence="1">
    <location>
        <begin position="1"/>
        <end position="31"/>
    </location>
</feature>
<comment type="caution">
    <text evidence="3">The sequence shown here is derived from an EMBL/GenBank/DDBJ whole genome shotgun (WGS) entry which is preliminary data.</text>
</comment>
<protein>
    <recommendedName>
        <fullName evidence="2">Reverse transcriptase domain-containing protein</fullName>
    </recommendedName>
</protein>
<evidence type="ECO:0000313" key="3">
    <source>
        <dbReference type="EMBL" id="KAJ9543014.1"/>
    </source>
</evidence>
<dbReference type="InterPro" id="IPR000477">
    <property type="entry name" value="RT_dom"/>
</dbReference>
<dbReference type="EMBL" id="JARYMX010000006">
    <property type="protein sequence ID" value="KAJ9543014.1"/>
    <property type="molecule type" value="Genomic_DNA"/>
</dbReference>
<feature type="domain" description="Reverse transcriptase" evidence="2">
    <location>
        <begin position="55"/>
        <end position="150"/>
    </location>
</feature>
<gene>
    <name evidence="3" type="ORF">OSB04_022721</name>
</gene>
<name>A0AA38SHQ1_9ASTR</name>
<proteinExistence type="predicted"/>
<evidence type="ECO:0000259" key="2">
    <source>
        <dbReference type="Pfam" id="PF00078"/>
    </source>
</evidence>
<dbReference type="PANTHER" id="PTHR33116:SF78">
    <property type="entry name" value="OS12G0587133 PROTEIN"/>
    <property type="match status" value="1"/>
</dbReference>
<dbReference type="Proteomes" id="UP001172457">
    <property type="component" value="Chromosome 6"/>
</dbReference>
<evidence type="ECO:0000313" key="4">
    <source>
        <dbReference type="Proteomes" id="UP001172457"/>
    </source>
</evidence>
<dbReference type="PANTHER" id="PTHR33116">
    <property type="entry name" value="REVERSE TRANSCRIPTASE ZINC-BINDING DOMAIN-CONTAINING PROTEIN-RELATED-RELATED"/>
    <property type="match status" value="1"/>
</dbReference>